<dbReference type="FunFam" id="2.60.40.1120:FF:000003">
    <property type="entry name" value="Outer membrane protein Omp121"/>
    <property type="match status" value="1"/>
</dbReference>
<keyword evidence="1" id="KW-0472">Membrane</keyword>
<gene>
    <name evidence="3" type="ORF">NCTC11546_01713</name>
</gene>
<proteinExistence type="inferred from homology"/>
<sequence length="1011" mass="111337">MNEYLLTIRNIVTLWLLCLGTSSLWAQTLEVKGRVTDDSNQPLMGVSVVVKGTTQGVSTDMEGNYTLANVPRGATLEISYIGMITQKIAVNGRSLINVQMKDENQQLDEVVVVGYGTQKKSSMTAAVSSVSAKEVQKQVTANVASALQGRTPGVEILQRGGIAGAEVNIVVRGAGSFGATAPLYVIDGAIADGLEALNPSDIESIEILKDGSAAAIYGSRAANGVVLVTTKNGKSGKTIVEIDASYSYQTPSKMLDMMNAEQWRTFANQVADNSPAYDRAPQNVNPTDPNRSTDWQDLYYRNAPMSSFNASVSGGSENSTFNTSLGYVKQEGIIIKSEYDKYNARINSTFKKGRFSLTEKLSIANTKKVAPPSVRTLEMPTIPVTDENGRYISTAASKGYSITNSNISNPLAAIYKQDAFTRNTSATGSLSGAFKLMKGLQYKLNVAGTYVNTNTYKHTPAYNTFFNPDGTPDAKLNQTGRTSLSEGRAEHFNYTIDNLLTFNRTFQKKHHFDVLLGTSWMRDFYRKNSISSGVNDLGAPTVKTYNGEGVVGSNQLNSALLSFFGRLNYDYNNKYLLSLSLRRDESSKFAKGHRVGYFPSASVGWNIHSEPWFDTELLSKLKVRASYGELGANFIDPYTFLNLAYGPVPAIFGSSRQYGYVTRFAQQDLTWETSITSNAAIEVGVLNNMLTFTAEYFIKRNNNLLAPLESLPSSGQTITINKGAVPNYNTASVENKGLEFSLEFRKKWDDFTLNFQTNLTYMQNKVLALGEGVQPIRGELMSAKFNDRPTITKEGLPIGTFWGYKVVGINDQGDFLYQAKDGTAKLAKQLKEDDKQVIGNPTPDFTFGYNFNLNYKNWDFTAFFQGVAGNEIFNAEKYDLYFNYNSNAPVDALNSWTPTNRNTKLPIAKTDNYNGGNALPSTFYIEDGSYLRLKNVQIGYTFPETLLKKIGGLRSLRIYGSAQNLFTLTNYSLYDPEVSSNALFNKGIDGLEANAPAINARVYNMGLKLTF</sequence>
<accession>A0A2X2RB91</accession>
<evidence type="ECO:0000256" key="1">
    <source>
        <dbReference type="PROSITE-ProRule" id="PRU01360"/>
    </source>
</evidence>
<comment type="subcellular location">
    <subcellularLocation>
        <location evidence="1">Cell outer membrane</location>
        <topology evidence="1">Multi-pass membrane protein</topology>
    </subcellularLocation>
</comment>
<dbReference type="SUPFAM" id="SSF49464">
    <property type="entry name" value="Carboxypeptidase regulatory domain-like"/>
    <property type="match status" value="1"/>
</dbReference>
<dbReference type="Pfam" id="PF13715">
    <property type="entry name" value="CarbopepD_reg_2"/>
    <property type="match status" value="1"/>
</dbReference>
<keyword evidence="1" id="KW-0998">Cell outer membrane</keyword>
<dbReference type="GO" id="GO:0009279">
    <property type="term" value="C:cell outer membrane"/>
    <property type="evidence" value="ECO:0007669"/>
    <property type="project" value="UniProtKB-SubCell"/>
</dbReference>
<evidence type="ECO:0000313" key="4">
    <source>
        <dbReference type="Proteomes" id="UP000249891"/>
    </source>
</evidence>
<dbReference type="InterPro" id="IPR012910">
    <property type="entry name" value="Plug_dom"/>
</dbReference>
<dbReference type="EMBL" id="UARG01000017">
    <property type="protein sequence ID" value="SQA78476.1"/>
    <property type="molecule type" value="Genomic_DNA"/>
</dbReference>
<dbReference type="NCBIfam" id="TIGR04056">
    <property type="entry name" value="OMP_RagA_SusC"/>
    <property type="match status" value="1"/>
</dbReference>
<evidence type="ECO:0000313" key="3">
    <source>
        <dbReference type="EMBL" id="SQA78476.1"/>
    </source>
</evidence>
<dbReference type="PROSITE" id="PS52016">
    <property type="entry name" value="TONB_DEPENDENT_REC_3"/>
    <property type="match status" value="1"/>
</dbReference>
<dbReference type="NCBIfam" id="TIGR04057">
    <property type="entry name" value="SusC_RagA_signa"/>
    <property type="match status" value="1"/>
</dbReference>
<name>A0A2X2RB91_CAPOC</name>
<comment type="similarity">
    <text evidence="1">Belongs to the TonB-dependent receptor family.</text>
</comment>
<dbReference type="Proteomes" id="UP000249891">
    <property type="component" value="Unassembled WGS sequence"/>
</dbReference>
<dbReference type="Pfam" id="PF07715">
    <property type="entry name" value="Plug"/>
    <property type="match status" value="1"/>
</dbReference>
<dbReference type="Gene3D" id="2.60.40.1120">
    <property type="entry name" value="Carboxypeptidase-like, regulatory domain"/>
    <property type="match status" value="1"/>
</dbReference>
<keyword evidence="1" id="KW-0813">Transport</keyword>
<organism evidence="3 4">
    <name type="scientific">Capnocytophaga ochracea</name>
    <dbReference type="NCBI Taxonomy" id="1018"/>
    <lineage>
        <taxon>Bacteria</taxon>
        <taxon>Pseudomonadati</taxon>
        <taxon>Bacteroidota</taxon>
        <taxon>Flavobacteriia</taxon>
        <taxon>Flavobacteriales</taxon>
        <taxon>Flavobacteriaceae</taxon>
        <taxon>Capnocytophaga</taxon>
    </lineage>
</organism>
<dbReference type="InterPro" id="IPR023997">
    <property type="entry name" value="TonB-dep_OMP_SusC/RagA_CS"/>
</dbReference>
<protein>
    <submittedName>
        <fullName evidence="3">Vitamin B12/cobalamin outer membrane transporter</fullName>
    </submittedName>
</protein>
<keyword evidence="1" id="KW-0812">Transmembrane</keyword>
<dbReference type="Gene3D" id="2.170.130.10">
    <property type="entry name" value="TonB-dependent receptor, plug domain"/>
    <property type="match status" value="1"/>
</dbReference>
<dbReference type="InterPro" id="IPR037066">
    <property type="entry name" value="Plug_dom_sf"/>
</dbReference>
<reference evidence="3 4" key="1">
    <citation type="submission" date="2018-06" db="EMBL/GenBank/DDBJ databases">
        <authorList>
            <consortium name="Pathogen Informatics"/>
            <person name="Doyle S."/>
        </authorList>
    </citation>
    <scope>NUCLEOTIDE SEQUENCE [LARGE SCALE GENOMIC DNA]</scope>
    <source>
        <strain evidence="3 4">NCTC11546</strain>
    </source>
</reference>
<dbReference type="InterPro" id="IPR039426">
    <property type="entry name" value="TonB-dep_rcpt-like"/>
</dbReference>
<keyword evidence="1" id="KW-1134">Transmembrane beta strand</keyword>
<dbReference type="AlphaFoldDB" id="A0A2X2RB91"/>
<feature type="domain" description="TonB-dependent receptor plug" evidence="2">
    <location>
        <begin position="120"/>
        <end position="225"/>
    </location>
</feature>
<dbReference type="RefSeq" id="WP_128091600.1">
    <property type="nucleotide sequence ID" value="NZ_UARG01000017.1"/>
</dbReference>
<evidence type="ECO:0000259" key="2">
    <source>
        <dbReference type="Pfam" id="PF07715"/>
    </source>
</evidence>
<dbReference type="InterPro" id="IPR023996">
    <property type="entry name" value="TonB-dep_OMP_SusC/RagA"/>
</dbReference>
<dbReference type="InterPro" id="IPR008969">
    <property type="entry name" value="CarboxyPept-like_regulatory"/>
</dbReference>
<dbReference type="SUPFAM" id="SSF56935">
    <property type="entry name" value="Porins"/>
    <property type="match status" value="1"/>
</dbReference>